<accession>A0A7X2Z7V3</accession>
<sequence>MGTDVRIVALIEELAANAWPAYTQQSYGAWKLRATFGTTKRANSVFTVGPMPEDADWLRRIERFYQRRGLPVCFYVSDVSPDGLDAELAGQGYRLEMDCSLMLGRTGEVLERVTDGGRFTFDCAEEADDAWIHDFMRLEAFPQERFAGYRHIFSAVGPEKSFVRVLEDGATVGLGTVVAERGFAGISNIIVDPKHRRKGIAQQLLRALAVWAQDHEADRLYLQVIDDNAPAVTLYRQLGFDRISGHRYWIKP</sequence>
<dbReference type="EMBL" id="WNZX01000001">
    <property type="protein sequence ID" value="MUG69226.1"/>
    <property type="molecule type" value="Genomic_DNA"/>
</dbReference>
<keyword evidence="3" id="KW-1185">Reference proteome</keyword>
<dbReference type="Pfam" id="PF24553">
    <property type="entry name" value="Rv0428c_C"/>
    <property type="match status" value="1"/>
</dbReference>
<feature type="domain" description="N-acetyltransferase" evidence="1">
    <location>
        <begin position="119"/>
        <end position="252"/>
    </location>
</feature>
<evidence type="ECO:0000313" key="2">
    <source>
        <dbReference type="EMBL" id="MUG69226.1"/>
    </source>
</evidence>
<evidence type="ECO:0000259" key="1">
    <source>
        <dbReference type="PROSITE" id="PS51186"/>
    </source>
</evidence>
<dbReference type="InterPro" id="IPR016181">
    <property type="entry name" value="Acyl_CoA_acyltransferase"/>
</dbReference>
<organism evidence="2 3">
    <name type="scientific">Paenibacillus validus</name>
    <dbReference type="NCBI Taxonomy" id="44253"/>
    <lineage>
        <taxon>Bacteria</taxon>
        <taxon>Bacillati</taxon>
        <taxon>Bacillota</taxon>
        <taxon>Bacilli</taxon>
        <taxon>Bacillales</taxon>
        <taxon>Paenibacillaceae</taxon>
        <taxon>Paenibacillus</taxon>
    </lineage>
</organism>
<dbReference type="AlphaFoldDB" id="A0A7X2Z7V3"/>
<dbReference type="RefSeq" id="WP_054797154.1">
    <property type="nucleotide sequence ID" value="NZ_JBDLZV010000001.1"/>
</dbReference>
<dbReference type="Proteomes" id="UP000450917">
    <property type="component" value="Unassembled WGS sequence"/>
</dbReference>
<name>A0A7X2Z7V3_9BACL</name>
<evidence type="ECO:0000313" key="3">
    <source>
        <dbReference type="Proteomes" id="UP000450917"/>
    </source>
</evidence>
<dbReference type="PANTHER" id="PTHR43072">
    <property type="entry name" value="N-ACETYLTRANSFERASE"/>
    <property type="match status" value="1"/>
</dbReference>
<dbReference type="CDD" id="cd04301">
    <property type="entry name" value="NAT_SF"/>
    <property type="match status" value="1"/>
</dbReference>
<dbReference type="Gene3D" id="3.40.630.30">
    <property type="match status" value="1"/>
</dbReference>
<protein>
    <submittedName>
        <fullName evidence="2">GNAT family N-acetyltransferase</fullName>
    </submittedName>
</protein>
<dbReference type="SUPFAM" id="SSF55729">
    <property type="entry name" value="Acyl-CoA N-acyltransferases (Nat)"/>
    <property type="match status" value="1"/>
</dbReference>
<comment type="caution">
    <text evidence="2">The sequence shown here is derived from an EMBL/GenBank/DDBJ whole genome shotgun (WGS) entry which is preliminary data.</text>
</comment>
<dbReference type="PROSITE" id="PS51186">
    <property type="entry name" value="GNAT"/>
    <property type="match status" value="1"/>
</dbReference>
<dbReference type="GO" id="GO:0016747">
    <property type="term" value="F:acyltransferase activity, transferring groups other than amino-acyl groups"/>
    <property type="evidence" value="ECO:0007669"/>
    <property type="project" value="InterPro"/>
</dbReference>
<proteinExistence type="predicted"/>
<keyword evidence="2" id="KW-0808">Transferase</keyword>
<gene>
    <name evidence="2" type="ORF">GNP93_00905</name>
</gene>
<dbReference type="InterPro" id="IPR056935">
    <property type="entry name" value="Rv0428c-like_C"/>
</dbReference>
<dbReference type="InterPro" id="IPR000182">
    <property type="entry name" value="GNAT_dom"/>
</dbReference>
<reference evidence="2 3" key="1">
    <citation type="submission" date="2019-11" db="EMBL/GenBank/DDBJ databases">
        <title>Draft genome sequences of five Paenibacillus species of dairy origin.</title>
        <authorList>
            <person name="Olajide A.M."/>
            <person name="Chen S."/>
            <person name="Lapointe G."/>
        </authorList>
    </citation>
    <scope>NUCLEOTIDE SEQUENCE [LARGE SCALE GENOMIC DNA]</scope>
    <source>
        <strain evidence="2 3">2CS3</strain>
    </source>
</reference>
<dbReference type="PANTHER" id="PTHR43072:SF60">
    <property type="entry name" value="L-2,4-DIAMINOBUTYRIC ACID ACETYLTRANSFERASE"/>
    <property type="match status" value="1"/>
</dbReference>